<protein>
    <submittedName>
        <fullName evidence="2">Uncharacterized protein</fullName>
    </submittedName>
</protein>
<evidence type="ECO:0000313" key="2">
    <source>
        <dbReference type="EMBL" id="RNA29212.1"/>
    </source>
</evidence>
<sequence length="78" mass="8529">MSEGGDIGAEKSITDQNRRIESQIMIFPSQKLIPAAQALSSRSMRTKHTKETQSAPSAASTHSITNPYHFSSAILNLR</sequence>
<evidence type="ECO:0000256" key="1">
    <source>
        <dbReference type="SAM" id="MobiDB-lite"/>
    </source>
</evidence>
<feature type="region of interest" description="Disordered" evidence="1">
    <location>
        <begin position="37"/>
        <end position="64"/>
    </location>
</feature>
<organism evidence="2 3">
    <name type="scientific">Brachionus plicatilis</name>
    <name type="common">Marine rotifer</name>
    <name type="synonym">Brachionus muelleri</name>
    <dbReference type="NCBI Taxonomy" id="10195"/>
    <lineage>
        <taxon>Eukaryota</taxon>
        <taxon>Metazoa</taxon>
        <taxon>Spiralia</taxon>
        <taxon>Gnathifera</taxon>
        <taxon>Rotifera</taxon>
        <taxon>Eurotatoria</taxon>
        <taxon>Monogononta</taxon>
        <taxon>Pseudotrocha</taxon>
        <taxon>Ploima</taxon>
        <taxon>Brachionidae</taxon>
        <taxon>Brachionus</taxon>
    </lineage>
</organism>
<accession>A0A3M7S0E1</accession>
<feature type="compositionally biased region" description="Polar residues" evidence="1">
    <location>
        <begin position="52"/>
        <end position="64"/>
    </location>
</feature>
<dbReference type="EMBL" id="REGN01002264">
    <property type="protein sequence ID" value="RNA29212.1"/>
    <property type="molecule type" value="Genomic_DNA"/>
</dbReference>
<keyword evidence="3" id="KW-1185">Reference proteome</keyword>
<comment type="caution">
    <text evidence="2">The sequence shown here is derived from an EMBL/GenBank/DDBJ whole genome shotgun (WGS) entry which is preliminary data.</text>
</comment>
<dbReference type="Proteomes" id="UP000276133">
    <property type="component" value="Unassembled WGS sequence"/>
</dbReference>
<proteinExistence type="predicted"/>
<gene>
    <name evidence="2" type="ORF">BpHYR1_044942</name>
</gene>
<evidence type="ECO:0000313" key="3">
    <source>
        <dbReference type="Proteomes" id="UP000276133"/>
    </source>
</evidence>
<name>A0A3M7S0E1_BRAPC</name>
<reference evidence="2 3" key="1">
    <citation type="journal article" date="2018" name="Sci. Rep.">
        <title>Genomic signatures of local adaptation to the degree of environmental predictability in rotifers.</title>
        <authorList>
            <person name="Franch-Gras L."/>
            <person name="Hahn C."/>
            <person name="Garcia-Roger E.M."/>
            <person name="Carmona M.J."/>
            <person name="Serra M."/>
            <person name="Gomez A."/>
        </authorList>
    </citation>
    <scope>NUCLEOTIDE SEQUENCE [LARGE SCALE GENOMIC DNA]</scope>
    <source>
        <strain evidence="2">HYR1</strain>
    </source>
</reference>
<dbReference type="AlphaFoldDB" id="A0A3M7S0E1"/>